<protein>
    <submittedName>
        <fullName evidence="1">Uncharacterized protein</fullName>
    </submittedName>
</protein>
<name>A0ABU5IXY6_9BACI</name>
<proteinExistence type="predicted"/>
<gene>
    <name evidence="1" type="ORF">SM124_09525</name>
</gene>
<accession>A0ABU5IXY6</accession>
<dbReference type="Proteomes" id="UP001290455">
    <property type="component" value="Unassembled WGS sequence"/>
</dbReference>
<sequence>MIKESNSNEHLILVKNQYYKNYLQKELDRYKYIKVPTKKMSLTNEEFVDWAFELLSPKELSQLISMIETAKGRSSSVRPILETIAIGIVQKQTS</sequence>
<keyword evidence="2" id="KW-1185">Reference proteome</keyword>
<dbReference type="EMBL" id="JAXOFX010000004">
    <property type="protein sequence ID" value="MDZ5471987.1"/>
    <property type="molecule type" value="Genomic_DNA"/>
</dbReference>
<evidence type="ECO:0000313" key="2">
    <source>
        <dbReference type="Proteomes" id="UP001290455"/>
    </source>
</evidence>
<evidence type="ECO:0000313" key="1">
    <source>
        <dbReference type="EMBL" id="MDZ5471987.1"/>
    </source>
</evidence>
<reference evidence="1 2" key="1">
    <citation type="submission" date="2023-11" db="EMBL/GenBank/DDBJ databases">
        <title>Bacillus jintuensis, isolated from a mudflat on the Beibu Gulf coast.</title>
        <authorList>
            <person name="Li M."/>
        </authorList>
    </citation>
    <scope>NUCLEOTIDE SEQUENCE [LARGE SCALE GENOMIC DNA]</scope>
    <source>
        <strain evidence="1 2">31A1R</strain>
    </source>
</reference>
<comment type="caution">
    <text evidence="1">The sequence shown here is derived from an EMBL/GenBank/DDBJ whole genome shotgun (WGS) entry which is preliminary data.</text>
</comment>
<dbReference type="RefSeq" id="WP_322446275.1">
    <property type="nucleotide sequence ID" value="NZ_JAXOFX010000004.1"/>
</dbReference>
<organism evidence="1 2">
    <name type="scientific">Robertmurraya mangrovi</name>
    <dbReference type="NCBI Taxonomy" id="3098077"/>
    <lineage>
        <taxon>Bacteria</taxon>
        <taxon>Bacillati</taxon>
        <taxon>Bacillota</taxon>
        <taxon>Bacilli</taxon>
        <taxon>Bacillales</taxon>
        <taxon>Bacillaceae</taxon>
        <taxon>Robertmurraya</taxon>
    </lineage>
</organism>